<evidence type="ECO:0000256" key="2">
    <source>
        <dbReference type="SAM" id="Phobius"/>
    </source>
</evidence>
<keyword evidence="2" id="KW-0812">Transmembrane</keyword>
<evidence type="ECO:0000313" key="3">
    <source>
        <dbReference type="EMBL" id="GAA4383523.1"/>
    </source>
</evidence>
<feature type="transmembrane region" description="Helical" evidence="2">
    <location>
        <begin position="146"/>
        <end position="167"/>
    </location>
</feature>
<evidence type="ECO:0000256" key="1">
    <source>
        <dbReference type="SAM" id="MobiDB-lite"/>
    </source>
</evidence>
<keyword evidence="2" id="KW-0472">Membrane</keyword>
<evidence type="ECO:0000313" key="4">
    <source>
        <dbReference type="Proteomes" id="UP001500642"/>
    </source>
</evidence>
<sequence>MSGAPGARRGDDDRPSADATDPFEVTSAFPEPVSFAEFRRPHPPVPSPGPEAPAPDPGPVASASEVLSPEPAAAAASGGRAEPVLPDFSALAREPRIRESAQDPDPASPAVGSGRKPAKVPLRHPDGRRHIPQAERDRPGERKLSFVEFVMWAVLGSIIVFILEQIFGVL</sequence>
<dbReference type="EMBL" id="BAABGL010000002">
    <property type="protein sequence ID" value="GAA4383523.1"/>
    <property type="molecule type" value="Genomic_DNA"/>
</dbReference>
<keyword evidence="2" id="KW-1133">Transmembrane helix</keyword>
<feature type="compositionally biased region" description="Low complexity" evidence="1">
    <location>
        <begin position="59"/>
        <end position="84"/>
    </location>
</feature>
<organism evidence="3 4">
    <name type="scientific">Brevibacterium pityocampae</name>
    <dbReference type="NCBI Taxonomy" id="506594"/>
    <lineage>
        <taxon>Bacteria</taxon>
        <taxon>Bacillati</taxon>
        <taxon>Actinomycetota</taxon>
        <taxon>Actinomycetes</taxon>
        <taxon>Micrococcales</taxon>
        <taxon>Brevibacteriaceae</taxon>
        <taxon>Brevibacterium</taxon>
    </lineage>
</organism>
<feature type="compositionally biased region" description="Basic and acidic residues" evidence="1">
    <location>
        <begin position="123"/>
        <end position="138"/>
    </location>
</feature>
<feature type="compositionally biased region" description="Pro residues" evidence="1">
    <location>
        <begin position="43"/>
        <end position="58"/>
    </location>
</feature>
<name>A0ABP8J1W7_9MICO</name>
<gene>
    <name evidence="3" type="ORF">GCM10023167_03120</name>
</gene>
<dbReference type="Proteomes" id="UP001500642">
    <property type="component" value="Unassembled WGS sequence"/>
</dbReference>
<reference evidence="4" key="1">
    <citation type="journal article" date="2019" name="Int. J. Syst. Evol. Microbiol.">
        <title>The Global Catalogue of Microorganisms (GCM) 10K type strain sequencing project: providing services to taxonomists for standard genome sequencing and annotation.</title>
        <authorList>
            <consortium name="The Broad Institute Genomics Platform"/>
            <consortium name="The Broad Institute Genome Sequencing Center for Infectious Disease"/>
            <person name="Wu L."/>
            <person name="Ma J."/>
        </authorList>
    </citation>
    <scope>NUCLEOTIDE SEQUENCE [LARGE SCALE GENOMIC DNA]</scope>
    <source>
        <strain evidence="4">JCM 17808</strain>
    </source>
</reference>
<accession>A0ABP8J1W7</accession>
<keyword evidence="4" id="KW-1185">Reference proteome</keyword>
<feature type="region of interest" description="Disordered" evidence="1">
    <location>
        <begin position="1"/>
        <end position="138"/>
    </location>
</feature>
<proteinExistence type="predicted"/>
<dbReference type="RefSeq" id="WP_247424015.1">
    <property type="nucleotide sequence ID" value="NZ_BAABGL010000002.1"/>
</dbReference>
<comment type="caution">
    <text evidence="3">The sequence shown here is derived from an EMBL/GenBank/DDBJ whole genome shotgun (WGS) entry which is preliminary data.</text>
</comment>
<protein>
    <submittedName>
        <fullName evidence="3">Uncharacterized protein</fullName>
    </submittedName>
</protein>